<dbReference type="InterPro" id="IPR011344">
    <property type="entry name" value="ssDNA-bd"/>
</dbReference>
<name>A0A1F5NK69_9BACT</name>
<dbReference type="PIRSF" id="PIRSF002070">
    <property type="entry name" value="SSB"/>
    <property type="match status" value="1"/>
</dbReference>
<dbReference type="Pfam" id="PF00436">
    <property type="entry name" value="SSB"/>
    <property type="match status" value="1"/>
</dbReference>
<dbReference type="InterPro" id="IPR012340">
    <property type="entry name" value="NA-bd_OB-fold"/>
</dbReference>
<accession>A0A1F5NK69</accession>
<dbReference type="InterPro" id="IPR000424">
    <property type="entry name" value="Primosome_PriB/ssb"/>
</dbReference>
<comment type="caution">
    <text evidence="2">Lacks conserved residue(s) required for the propagation of feature annotation.</text>
</comment>
<organism evidence="5 6">
    <name type="scientific">Candidatus Doudnabacteria bacterium RIFCSPHIGHO2_01_FULL_46_14</name>
    <dbReference type="NCBI Taxonomy" id="1817824"/>
    <lineage>
        <taxon>Bacteria</taxon>
        <taxon>Candidatus Doudnaibacteriota</taxon>
    </lineage>
</organism>
<comment type="caution">
    <text evidence="5">The sequence shown here is derived from an EMBL/GenBank/DDBJ whole genome shotgun (WGS) entry which is preliminary data.</text>
</comment>
<dbReference type="AlphaFoldDB" id="A0A1F5NK69"/>
<evidence type="ECO:0000256" key="1">
    <source>
        <dbReference type="ARBA" id="ARBA00023125"/>
    </source>
</evidence>
<evidence type="ECO:0000313" key="6">
    <source>
        <dbReference type="Proteomes" id="UP000176864"/>
    </source>
</evidence>
<dbReference type="NCBIfam" id="TIGR00621">
    <property type="entry name" value="ssb"/>
    <property type="match status" value="1"/>
</dbReference>
<dbReference type="PANTHER" id="PTHR10302:SF27">
    <property type="entry name" value="SINGLE-STRANDED DNA-BINDING PROTEIN"/>
    <property type="match status" value="1"/>
</dbReference>
<dbReference type="STRING" id="1817824.A2751_02780"/>
<dbReference type="GO" id="GO:0009295">
    <property type="term" value="C:nucleoid"/>
    <property type="evidence" value="ECO:0007669"/>
    <property type="project" value="TreeGrafter"/>
</dbReference>
<dbReference type="Proteomes" id="UP000176864">
    <property type="component" value="Unassembled WGS sequence"/>
</dbReference>
<evidence type="ECO:0000256" key="3">
    <source>
        <dbReference type="PIRNR" id="PIRNR002070"/>
    </source>
</evidence>
<protein>
    <recommendedName>
        <fullName evidence="2 3">Single-stranded DNA-binding protein</fullName>
        <shortName evidence="2">SSB</shortName>
    </recommendedName>
</protein>
<gene>
    <name evidence="5" type="ORF">A2751_02780</name>
</gene>
<dbReference type="CDD" id="cd04496">
    <property type="entry name" value="SSB_OBF"/>
    <property type="match status" value="1"/>
</dbReference>
<dbReference type="SUPFAM" id="SSF50249">
    <property type="entry name" value="Nucleic acid-binding proteins"/>
    <property type="match status" value="1"/>
</dbReference>
<dbReference type="Gene3D" id="2.40.50.140">
    <property type="entry name" value="Nucleic acid-binding proteins"/>
    <property type="match status" value="1"/>
</dbReference>
<sequence length="159" mass="17513">MDLNRATIIGRLTKDPEARTTTSGINVTSFTVATGSSWVDKTTGEKKEQTEFHNVVAWRKLGEIIAQYMKKGRQIYVEGRIQTRSYDGQDGTKKYRTEIIADNIIMLDGKGNAQAVPTAGQPASNEVRYEPAPQTNNAPATPPPSTPNTEEISIEDIPF</sequence>
<evidence type="ECO:0000313" key="5">
    <source>
        <dbReference type="EMBL" id="OGE77943.1"/>
    </source>
</evidence>
<dbReference type="GO" id="GO:0006260">
    <property type="term" value="P:DNA replication"/>
    <property type="evidence" value="ECO:0007669"/>
    <property type="project" value="InterPro"/>
</dbReference>
<proteinExistence type="inferred from homology"/>
<keyword evidence="1 2" id="KW-0238">DNA-binding</keyword>
<evidence type="ECO:0000256" key="2">
    <source>
        <dbReference type="HAMAP-Rule" id="MF_00984"/>
    </source>
</evidence>
<dbReference type="PROSITE" id="PS50935">
    <property type="entry name" value="SSB"/>
    <property type="match status" value="1"/>
</dbReference>
<feature type="compositionally biased region" description="Low complexity" evidence="4">
    <location>
        <begin position="130"/>
        <end position="139"/>
    </location>
</feature>
<comment type="subunit">
    <text evidence="2">Homotetramer.</text>
</comment>
<reference evidence="5 6" key="1">
    <citation type="journal article" date="2016" name="Nat. Commun.">
        <title>Thousands of microbial genomes shed light on interconnected biogeochemical processes in an aquifer system.</title>
        <authorList>
            <person name="Anantharaman K."/>
            <person name="Brown C.T."/>
            <person name="Hug L.A."/>
            <person name="Sharon I."/>
            <person name="Castelle C.J."/>
            <person name="Probst A.J."/>
            <person name="Thomas B.C."/>
            <person name="Singh A."/>
            <person name="Wilkins M.J."/>
            <person name="Karaoz U."/>
            <person name="Brodie E.L."/>
            <person name="Williams K.H."/>
            <person name="Hubbard S.S."/>
            <person name="Banfield J.F."/>
        </authorList>
    </citation>
    <scope>NUCLEOTIDE SEQUENCE [LARGE SCALE GENOMIC DNA]</scope>
</reference>
<feature type="region of interest" description="Disordered" evidence="4">
    <location>
        <begin position="113"/>
        <end position="159"/>
    </location>
</feature>
<dbReference type="EMBL" id="MFEK01000016">
    <property type="protein sequence ID" value="OGE77943.1"/>
    <property type="molecule type" value="Genomic_DNA"/>
</dbReference>
<dbReference type="PANTHER" id="PTHR10302">
    <property type="entry name" value="SINGLE-STRANDED DNA-BINDING PROTEIN"/>
    <property type="match status" value="1"/>
</dbReference>
<dbReference type="HAMAP" id="MF_00984">
    <property type="entry name" value="SSB"/>
    <property type="match status" value="1"/>
</dbReference>
<evidence type="ECO:0000256" key="4">
    <source>
        <dbReference type="SAM" id="MobiDB-lite"/>
    </source>
</evidence>
<dbReference type="GO" id="GO:0003697">
    <property type="term" value="F:single-stranded DNA binding"/>
    <property type="evidence" value="ECO:0007669"/>
    <property type="project" value="UniProtKB-UniRule"/>
</dbReference>